<keyword evidence="3" id="KW-1185">Reference proteome</keyword>
<sequence length="116" mass="12880">MVEWFEEKDTEFRGPGVHHSFDDGDSGYDNADLEQRSRSFGANYGGRIIFLGDGTEVHPNSSDDSDMVDQTEEDKDLESQVTKGDKKEEAATDSKEQTGSEKTDAEKPKADNAKED</sequence>
<evidence type="ECO:0000313" key="3">
    <source>
        <dbReference type="Proteomes" id="UP000233524"/>
    </source>
</evidence>
<name>A0A2N3N527_9PEZI</name>
<dbReference type="STRING" id="41688.A0A2N3N527"/>
<proteinExistence type="predicted"/>
<comment type="caution">
    <text evidence="2">The sequence shown here is derived from an EMBL/GenBank/DDBJ whole genome shotgun (WGS) entry which is preliminary data.</text>
</comment>
<dbReference type="OrthoDB" id="4503841at2759"/>
<feature type="compositionally biased region" description="Basic and acidic residues" evidence="1">
    <location>
        <begin position="83"/>
        <end position="116"/>
    </location>
</feature>
<evidence type="ECO:0000313" key="2">
    <source>
        <dbReference type="EMBL" id="PKS07538.1"/>
    </source>
</evidence>
<organism evidence="2 3">
    <name type="scientific">Lomentospora prolificans</name>
    <dbReference type="NCBI Taxonomy" id="41688"/>
    <lineage>
        <taxon>Eukaryota</taxon>
        <taxon>Fungi</taxon>
        <taxon>Dikarya</taxon>
        <taxon>Ascomycota</taxon>
        <taxon>Pezizomycotina</taxon>
        <taxon>Sordariomycetes</taxon>
        <taxon>Hypocreomycetidae</taxon>
        <taxon>Microascales</taxon>
        <taxon>Microascaceae</taxon>
        <taxon>Lomentospora</taxon>
    </lineage>
</organism>
<feature type="region of interest" description="Disordered" evidence="1">
    <location>
        <begin position="51"/>
        <end position="116"/>
    </location>
</feature>
<dbReference type="AlphaFoldDB" id="A0A2N3N527"/>
<feature type="compositionally biased region" description="Basic and acidic residues" evidence="1">
    <location>
        <begin position="1"/>
        <end position="12"/>
    </location>
</feature>
<protein>
    <submittedName>
        <fullName evidence="2">Uncharacterized protein</fullName>
    </submittedName>
</protein>
<evidence type="ECO:0000256" key="1">
    <source>
        <dbReference type="SAM" id="MobiDB-lite"/>
    </source>
</evidence>
<dbReference type="VEuPathDB" id="FungiDB:jhhlp_006142"/>
<dbReference type="EMBL" id="NLAX01000701">
    <property type="protein sequence ID" value="PKS07538.1"/>
    <property type="molecule type" value="Genomic_DNA"/>
</dbReference>
<feature type="region of interest" description="Disordered" evidence="1">
    <location>
        <begin position="1"/>
        <end position="34"/>
    </location>
</feature>
<dbReference type="Proteomes" id="UP000233524">
    <property type="component" value="Unassembled WGS sequence"/>
</dbReference>
<gene>
    <name evidence="2" type="ORF">jhhlp_006142</name>
</gene>
<dbReference type="InParanoid" id="A0A2N3N527"/>
<reference evidence="2 3" key="1">
    <citation type="journal article" date="2017" name="G3 (Bethesda)">
        <title>First Draft Genome Sequence of the Pathogenic Fungus Lomentospora prolificans (Formerly Scedosporium prolificans).</title>
        <authorList>
            <person name="Luo R."/>
            <person name="Zimin A."/>
            <person name="Workman R."/>
            <person name="Fan Y."/>
            <person name="Pertea G."/>
            <person name="Grossman N."/>
            <person name="Wear M.P."/>
            <person name="Jia B."/>
            <person name="Miller H."/>
            <person name="Casadevall A."/>
            <person name="Timp W."/>
            <person name="Zhang S.X."/>
            <person name="Salzberg S.L."/>
        </authorList>
    </citation>
    <scope>NUCLEOTIDE SEQUENCE [LARGE SCALE GENOMIC DNA]</scope>
    <source>
        <strain evidence="2 3">JHH-5317</strain>
    </source>
</reference>
<accession>A0A2N3N527</accession>
<feature type="compositionally biased region" description="Acidic residues" evidence="1">
    <location>
        <begin position="63"/>
        <end position="76"/>
    </location>
</feature>